<dbReference type="HAMAP" id="MF_00481">
    <property type="entry name" value="Ribosomal_eL30"/>
    <property type="match status" value="1"/>
</dbReference>
<comment type="similarity">
    <text evidence="1 5">Belongs to the eukaryotic ribosomal protein eL30 family.</text>
</comment>
<dbReference type="GO" id="GO:0006412">
    <property type="term" value="P:translation"/>
    <property type="evidence" value="ECO:0007669"/>
    <property type="project" value="UniProtKB-UniRule"/>
</dbReference>
<dbReference type="GO" id="GO:0022625">
    <property type="term" value="C:cytosolic large ribosomal subunit"/>
    <property type="evidence" value="ECO:0007669"/>
    <property type="project" value="InterPro"/>
</dbReference>
<keyword evidence="3 5" id="KW-0687">Ribonucleoprotein</keyword>
<evidence type="ECO:0000256" key="1">
    <source>
        <dbReference type="ARBA" id="ARBA00007326"/>
    </source>
</evidence>
<dbReference type="SUPFAM" id="SSF55315">
    <property type="entry name" value="L30e-like"/>
    <property type="match status" value="1"/>
</dbReference>
<name>A0A7C2ZPQ6_9CREN</name>
<proteinExistence type="inferred from homology"/>
<dbReference type="PANTHER" id="PTHR11449">
    <property type="entry name" value="RIBOSOMAL PROTEIN L30"/>
    <property type="match status" value="1"/>
</dbReference>
<dbReference type="InterPro" id="IPR000231">
    <property type="entry name" value="Ribosomal_eL30"/>
</dbReference>
<dbReference type="InterPro" id="IPR022991">
    <property type="entry name" value="Ribosomal_eL30_CS"/>
</dbReference>
<dbReference type="AlphaFoldDB" id="A0A7C2ZPQ6"/>
<evidence type="ECO:0000256" key="4">
    <source>
        <dbReference type="ARBA" id="ARBA00035231"/>
    </source>
</evidence>
<dbReference type="EMBL" id="DSGT01000011">
    <property type="protein sequence ID" value="HEW53358.1"/>
    <property type="molecule type" value="Genomic_DNA"/>
</dbReference>
<dbReference type="PROSITE" id="PS00993">
    <property type="entry name" value="RIBOSOMAL_L30E_2"/>
    <property type="match status" value="1"/>
</dbReference>
<organism evidence="7">
    <name type="scientific">Ignisphaera aggregans</name>
    <dbReference type="NCBI Taxonomy" id="334771"/>
    <lineage>
        <taxon>Archaea</taxon>
        <taxon>Thermoproteota</taxon>
        <taxon>Thermoprotei</taxon>
        <taxon>Desulfurococcales</taxon>
        <taxon>Desulfurococcaceae</taxon>
        <taxon>Ignisphaera</taxon>
    </lineage>
</organism>
<gene>
    <name evidence="5" type="primary">rpl30e</name>
    <name evidence="7" type="ORF">ENO77_04270</name>
</gene>
<dbReference type="Gene3D" id="3.30.1330.30">
    <property type="match status" value="1"/>
</dbReference>
<reference evidence="7" key="1">
    <citation type="journal article" date="2020" name="mSystems">
        <title>Genome- and Community-Level Interaction Insights into Carbon Utilization and Element Cycling Functions of Hydrothermarchaeota in Hydrothermal Sediment.</title>
        <authorList>
            <person name="Zhou Z."/>
            <person name="Liu Y."/>
            <person name="Xu W."/>
            <person name="Pan J."/>
            <person name="Luo Z.H."/>
            <person name="Li M."/>
        </authorList>
    </citation>
    <scope>NUCLEOTIDE SEQUENCE [LARGE SCALE GENOMIC DNA]</scope>
    <source>
        <strain evidence="7">SpSt-16</strain>
    </source>
</reference>
<evidence type="ECO:0000256" key="3">
    <source>
        <dbReference type="ARBA" id="ARBA00023274"/>
    </source>
</evidence>
<accession>A0A7C2ZPQ6</accession>
<comment type="caution">
    <text evidence="7">The sequence shown here is derived from an EMBL/GenBank/DDBJ whole genome shotgun (WGS) entry which is preliminary data.</text>
</comment>
<dbReference type="GO" id="GO:0003723">
    <property type="term" value="F:RNA binding"/>
    <property type="evidence" value="ECO:0007669"/>
    <property type="project" value="InterPro"/>
</dbReference>
<protein>
    <recommendedName>
        <fullName evidence="4 5">Large ribosomal subunit protein eL30</fullName>
    </recommendedName>
</protein>
<evidence type="ECO:0000259" key="6">
    <source>
        <dbReference type="Pfam" id="PF01248"/>
    </source>
</evidence>
<dbReference type="InterPro" id="IPR029064">
    <property type="entry name" value="Ribosomal_eL30-like_sf"/>
</dbReference>
<evidence type="ECO:0000256" key="5">
    <source>
        <dbReference type="HAMAP-Rule" id="MF_00481"/>
    </source>
</evidence>
<dbReference type="GO" id="GO:0003735">
    <property type="term" value="F:structural constituent of ribosome"/>
    <property type="evidence" value="ECO:0007669"/>
    <property type="project" value="InterPro"/>
</dbReference>
<dbReference type="InterPro" id="IPR004038">
    <property type="entry name" value="Ribosomal_eL8/eL30/eS12/Gad45"/>
</dbReference>
<sequence length="107" mass="11708">MSVVTLDTVLKFVVKTGAVVIGSKRTLDMVKLGKVKYVVIASNVPEEIKQDIEYYAKLSDVKIIRFPGTNRDLGTTIGKPFAIAVVGIVDPGQVPTEILDRFTEVSR</sequence>
<dbReference type="NCBIfam" id="NF002172">
    <property type="entry name" value="PRK01018.1"/>
    <property type="match status" value="1"/>
</dbReference>
<evidence type="ECO:0000313" key="7">
    <source>
        <dbReference type="EMBL" id="HEW53358.1"/>
    </source>
</evidence>
<feature type="domain" description="Ribosomal protein eL8/eL30/eS12/Gadd45" evidence="6">
    <location>
        <begin position="7"/>
        <end position="93"/>
    </location>
</feature>
<dbReference type="Pfam" id="PF01248">
    <property type="entry name" value="Ribosomal_L7Ae"/>
    <property type="match status" value="1"/>
</dbReference>
<evidence type="ECO:0000256" key="2">
    <source>
        <dbReference type="ARBA" id="ARBA00022980"/>
    </source>
</evidence>
<dbReference type="InterPro" id="IPR039109">
    <property type="entry name" value="Ribosomal_eL30-like"/>
</dbReference>
<keyword evidence="2 5" id="KW-0689">Ribosomal protein</keyword>